<keyword evidence="5" id="KW-0812">Transmembrane</keyword>
<dbReference type="PANTHER" id="PTHR22683">
    <property type="entry name" value="SPORULATION PROTEIN RELATED"/>
    <property type="match status" value="1"/>
</dbReference>
<name>A0A0M8MPI9_9MICO</name>
<dbReference type="GO" id="GO:0005524">
    <property type="term" value="F:ATP binding"/>
    <property type="evidence" value="ECO:0007669"/>
    <property type="project" value="UniProtKB-UniRule"/>
</dbReference>
<feature type="binding site" evidence="3">
    <location>
        <begin position="378"/>
        <end position="385"/>
    </location>
    <ligand>
        <name>ATP</name>
        <dbReference type="ChEBI" id="CHEBI:30616"/>
    </ligand>
</feature>
<dbReference type="SMART" id="SM00382">
    <property type="entry name" value="AAA"/>
    <property type="match status" value="2"/>
</dbReference>
<proteinExistence type="predicted"/>
<evidence type="ECO:0000256" key="1">
    <source>
        <dbReference type="ARBA" id="ARBA00022741"/>
    </source>
</evidence>
<gene>
    <name evidence="7" type="ORF">XI38_07035</name>
</gene>
<accession>A0A0M8MPI9</accession>
<dbReference type="PATRIC" id="fig|84292.3.peg.1436"/>
<dbReference type="EMBL" id="LAVO01000006">
    <property type="protein sequence ID" value="KOS11021.1"/>
    <property type="molecule type" value="Genomic_DNA"/>
</dbReference>
<dbReference type="Proteomes" id="UP000037737">
    <property type="component" value="Unassembled WGS sequence"/>
</dbReference>
<dbReference type="CDD" id="cd01127">
    <property type="entry name" value="TrwB_TraG_TraD_VirD4"/>
    <property type="match status" value="1"/>
</dbReference>
<evidence type="ECO:0000313" key="7">
    <source>
        <dbReference type="EMBL" id="KOS11021.1"/>
    </source>
</evidence>
<feature type="domain" description="FtsK" evidence="6">
    <location>
        <begin position="360"/>
        <end position="543"/>
    </location>
</feature>
<keyword evidence="2 3" id="KW-0067">ATP-binding</keyword>
<keyword evidence="1 3" id="KW-0547">Nucleotide-binding</keyword>
<organism evidence="7 8">
    <name type="scientific">Microbacterium aurantiacum</name>
    <dbReference type="NCBI Taxonomy" id="162393"/>
    <lineage>
        <taxon>Bacteria</taxon>
        <taxon>Bacillati</taxon>
        <taxon>Actinomycetota</taxon>
        <taxon>Actinomycetes</taxon>
        <taxon>Micrococcales</taxon>
        <taxon>Microbacteriaceae</taxon>
        <taxon>Microbacterium</taxon>
    </lineage>
</organism>
<dbReference type="InterPro" id="IPR050206">
    <property type="entry name" value="FtsK/SpoIIIE/SftA"/>
</dbReference>
<evidence type="ECO:0000256" key="2">
    <source>
        <dbReference type="ARBA" id="ARBA00022840"/>
    </source>
</evidence>
<dbReference type="SUPFAM" id="SSF52540">
    <property type="entry name" value="P-loop containing nucleoside triphosphate hydrolases"/>
    <property type="match status" value="2"/>
</dbReference>
<evidence type="ECO:0000256" key="5">
    <source>
        <dbReference type="SAM" id="Phobius"/>
    </source>
</evidence>
<dbReference type="KEGG" id="mcw:A8L33_08130"/>
<dbReference type="InterPro" id="IPR027417">
    <property type="entry name" value="P-loop_NTPase"/>
</dbReference>
<keyword evidence="5" id="KW-0472">Membrane</keyword>
<sequence>MRRPSATPTSDPREPPDPPHDDALVLPAAWAAPPRPPIPIVAATVPVIGAVALWLVTGSILSLWLAALGPLVALATAGDAARTARRDRRRHRIEADAQRVALAERVTRRHEIERRHRRLQHPDVASYLDRDGEVWRSRTERGELLVLGSGDVESGVRMSGGEGDPASLALRARAARLTDAPLVVPARAGVVVSGAPVLARGVQRALALQLCLALPPGELRIVGALDADLDWAEHLPHRRATSGVRLMLLAPGERADGTADIVLARRGAGEPAPLGCAVTVDVEAPTRARVDHAGAVGALAIEALSAAQARAVGEALSQRARVSLRDVLAGAAPVALAELVADAPQPAPGTLPAAIGRDAQGAVTIDLVRDGPHAVVTGVTGAGKSELLITWVLALASAHTTAQVSFLLADFKGGTAFDALADVPHVTGVITDLDGDGARRAFESLRAEVRWREGALAESGARDIADARVQLPRLVVVIDEFAAVLAEHPELNALFSDLAARGRALGIHLILGTQRASGVIRDSLLANCPLRMSLRVTDAADSRLLLGAPDAAELPGDRAAAGLALIRRAADAEPQRVRIALSHPDDAAAIVARGEPRPRRPWLPDLPNELRARDLPDAHDPETLVLGLADEPDRQHQGPASVSVADGSLLVVGGPRAGKSTALHLVADQVRNGVSEPPVVVPADTEAAWDLFATWRWAPPPRGTVIVLDDLDGLVGRFPGDHARAFVEAVEDVVRAARERGILIVASMQRVAGAAARTAELFHRRLLLSLPSRADHVAAGGDPAHHAARAPAGRGRLDDVRVQIALPRTAPGSVGLVAAEAWFPEAPFTGLVARRTPAVRAALECWERAGAIIVGVEDADPVLASGERLVAIGEPDEWQRKWPLLTRARVEHDLVIDASCAAEVRLLTGFREPPPFCRAGAPRGWLMRSGADPVRIVLPATDSRADRVVGDA</sequence>
<evidence type="ECO:0000256" key="4">
    <source>
        <dbReference type="SAM" id="MobiDB-lite"/>
    </source>
</evidence>
<dbReference type="Gene3D" id="3.40.50.300">
    <property type="entry name" value="P-loop containing nucleotide triphosphate hydrolases"/>
    <property type="match status" value="3"/>
</dbReference>
<feature type="transmembrane region" description="Helical" evidence="5">
    <location>
        <begin position="38"/>
        <end position="57"/>
    </location>
</feature>
<keyword evidence="5" id="KW-1133">Transmembrane helix</keyword>
<dbReference type="InterPro" id="IPR003593">
    <property type="entry name" value="AAA+_ATPase"/>
</dbReference>
<dbReference type="Pfam" id="PF01580">
    <property type="entry name" value="FtsK_SpoIIIE"/>
    <property type="match status" value="1"/>
</dbReference>
<dbReference type="AlphaFoldDB" id="A0A0M8MPI9"/>
<dbReference type="OrthoDB" id="9807790at2"/>
<dbReference type="CDD" id="cd01120">
    <property type="entry name" value="RecA-like_superfamily"/>
    <property type="match status" value="1"/>
</dbReference>
<keyword evidence="8" id="KW-1185">Reference proteome</keyword>
<feature type="region of interest" description="Disordered" evidence="4">
    <location>
        <begin position="1"/>
        <end position="24"/>
    </location>
</feature>
<dbReference type="PROSITE" id="PS50901">
    <property type="entry name" value="FTSK"/>
    <property type="match status" value="1"/>
</dbReference>
<evidence type="ECO:0000256" key="3">
    <source>
        <dbReference type="PROSITE-ProRule" id="PRU00289"/>
    </source>
</evidence>
<feature type="compositionally biased region" description="Basic and acidic residues" evidence="4">
    <location>
        <begin position="11"/>
        <end position="23"/>
    </location>
</feature>
<protein>
    <recommendedName>
        <fullName evidence="6">FtsK domain-containing protein</fullName>
    </recommendedName>
</protein>
<evidence type="ECO:0000313" key="8">
    <source>
        <dbReference type="Proteomes" id="UP000037737"/>
    </source>
</evidence>
<dbReference type="InterPro" id="IPR002543">
    <property type="entry name" value="FtsK_dom"/>
</dbReference>
<reference evidence="7" key="1">
    <citation type="submission" date="2015-04" db="EMBL/GenBank/DDBJ databases">
        <title>Complete genome sequence of Microbacterium chocolatum SIT 101, a bacterium enantioselectively hydrolyzing mesomeric diesters.</title>
        <authorList>
            <person name="Li X."/>
            <person name="Xu Y."/>
        </authorList>
    </citation>
    <scope>NUCLEOTIDE SEQUENCE [LARGE SCALE GENOMIC DNA]</scope>
    <source>
        <strain evidence="7">SIT 101</strain>
    </source>
</reference>
<evidence type="ECO:0000259" key="6">
    <source>
        <dbReference type="PROSITE" id="PS50901"/>
    </source>
</evidence>
<dbReference type="GO" id="GO:0003677">
    <property type="term" value="F:DNA binding"/>
    <property type="evidence" value="ECO:0007669"/>
    <property type="project" value="InterPro"/>
</dbReference>
<dbReference type="PANTHER" id="PTHR22683:SF1">
    <property type="entry name" value="TYPE VII SECRETION SYSTEM PROTEIN ESSC"/>
    <property type="match status" value="1"/>
</dbReference>
<comment type="caution">
    <text evidence="7">The sequence shown here is derived from an EMBL/GenBank/DDBJ whole genome shotgun (WGS) entry which is preliminary data.</text>
</comment>